<protein>
    <submittedName>
        <fullName evidence="1">Uncharacterized protein</fullName>
    </submittedName>
</protein>
<sequence length="124" mass="13566">MQVWHPHLVSFNMSMAHTTPTTSSFNTSTAHTAPTYHPHHLLQAPTAPTSSINASVASTTPTTFNTSTVSPTLVSFNVSLTPLPPPLPSTRAAAGVPSKWHIIFIPYLICSYKMYLHMNKFSLF</sequence>
<proteinExistence type="predicted"/>
<dbReference type="AlphaFoldDB" id="A0A5C3M1P1"/>
<organism evidence="1 2">
    <name type="scientific">Crucibulum laeve</name>
    <dbReference type="NCBI Taxonomy" id="68775"/>
    <lineage>
        <taxon>Eukaryota</taxon>
        <taxon>Fungi</taxon>
        <taxon>Dikarya</taxon>
        <taxon>Basidiomycota</taxon>
        <taxon>Agaricomycotina</taxon>
        <taxon>Agaricomycetes</taxon>
        <taxon>Agaricomycetidae</taxon>
        <taxon>Agaricales</taxon>
        <taxon>Agaricineae</taxon>
        <taxon>Nidulariaceae</taxon>
        <taxon>Crucibulum</taxon>
    </lineage>
</organism>
<dbReference type="Proteomes" id="UP000308652">
    <property type="component" value="Unassembled WGS sequence"/>
</dbReference>
<evidence type="ECO:0000313" key="1">
    <source>
        <dbReference type="EMBL" id="TFK38895.1"/>
    </source>
</evidence>
<accession>A0A5C3M1P1</accession>
<gene>
    <name evidence="1" type="ORF">BDQ12DRAFT_682673</name>
</gene>
<evidence type="ECO:0000313" key="2">
    <source>
        <dbReference type="Proteomes" id="UP000308652"/>
    </source>
</evidence>
<keyword evidence="2" id="KW-1185">Reference proteome</keyword>
<reference evidence="1 2" key="1">
    <citation type="journal article" date="2019" name="Nat. Ecol. Evol.">
        <title>Megaphylogeny resolves global patterns of mushroom evolution.</title>
        <authorList>
            <person name="Varga T."/>
            <person name="Krizsan K."/>
            <person name="Foldi C."/>
            <person name="Dima B."/>
            <person name="Sanchez-Garcia M."/>
            <person name="Sanchez-Ramirez S."/>
            <person name="Szollosi G.J."/>
            <person name="Szarkandi J.G."/>
            <person name="Papp V."/>
            <person name="Albert L."/>
            <person name="Andreopoulos W."/>
            <person name="Angelini C."/>
            <person name="Antonin V."/>
            <person name="Barry K.W."/>
            <person name="Bougher N.L."/>
            <person name="Buchanan P."/>
            <person name="Buyck B."/>
            <person name="Bense V."/>
            <person name="Catcheside P."/>
            <person name="Chovatia M."/>
            <person name="Cooper J."/>
            <person name="Damon W."/>
            <person name="Desjardin D."/>
            <person name="Finy P."/>
            <person name="Geml J."/>
            <person name="Haridas S."/>
            <person name="Hughes K."/>
            <person name="Justo A."/>
            <person name="Karasinski D."/>
            <person name="Kautmanova I."/>
            <person name="Kiss B."/>
            <person name="Kocsube S."/>
            <person name="Kotiranta H."/>
            <person name="LaButti K.M."/>
            <person name="Lechner B.E."/>
            <person name="Liimatainen K."/>
            <person name="Lipzen A."/>
            <person name="Lukacs Z."/>
            <person name="Mihaltcheva S."/>
            <person name="Morgado L.N."/>
            <person name="Niskanen T."/>
            <person name="Noordeloos M.E."/>
            <person name="Ohm R.A."/>
            <person name="Ortiz-Santana B."/>
            <person name="Ovrebo C."/>
            <person name="Racz N."/>
            <person name="Riley R."/>
            <person name="Savchenko A."/>
            <person name="Shiryaev A."/>
            <person name="Soop K."/>
            <person name="Spirin V."/>
            <person name="Szebenyi C."/>
            <person name="Tomsovsky M."/>
            <person name="Tulloss R.E."/>
            <person name="Uehling J."/>
            <person name="Grigoriev I.V."/>
            <person name="Vagvolgyi C."/>
            <person name="Papp T."/>
            <person name="Martin F.M."/>
            <person name="Miettinen O."/>
            <person name="Hibbett D.S."/>
            <person name="Nagy L.G."/>
        </authorList>
    </citation>
    <scope>NUCLEOTIDE SEQUENCE [LARGE SCALE GENOMIC DNA]</scope>
    <source>
        <strain evidence="1 2">CBS 166.37</strain>
    </source>
</reference>
<dbReference type="EMBL" id="ML213601">
    <property type="protein sequence ID" value="TFK38895.1"/>
    <property type="molecule type" value="Genomic_DNA"/>
</dbReference>
<name>A0A5C3M1P1_9AGAR</name>